<feature type="compositionally biased region" description="Polar residues" evidence="16">
    <location>
        <begin position="484"/>
        <end position="493"/>
    </location>
</feature>
<feature type="coiled-coil region" evidence="15">
    <location>
        <begin position="407"/>
        <end position="466"/>
    </location>
</feature>
<keyword evidence="10" id="KW-0862">Zinc</keyword>
<evidence type="ECO:0000256" key="4">
    <source>
        <dbReference type="ARBA" id="ARBA00009439"/>
    </source>
</evidence>
<dbReference type="EMBL" id="NESQ01000322">
    <property type="protein sequence ID" value="PUU74106.1"/>
    <property type="molecule type" value="Genomic_DNA"/>
</dbReference>
<reference evidence="18 19" key="1">
    <citation type="submission" date="2017-04" db="EMBL/GenBank/DDBJ databases">
        <title>Draft genome sequence of Tuber borchii Vittad., a whitish edible truffle.</title>
        <authorList>
            <consortium name="DOE Joint Genome Institute"/>
            <person name="Murat C."/>
            <person name="Kuo A."/>
            <person name="Barry K.W."/>
            <person name="Clum A."/>
            <person name="Dockter R.B."/>
            <person name="Fauchery L."/>
            <person name="Iotti M."/>
            <person name="Kohler A."/>
            <person name="Labutti K."/>
            <person name="Lindquist E.A."/>
            <person name="Lipzen A."/>
            <person name="Ohm R.A."/>
            <person name="Wang M."/>
            <person name="Grigoriev I.V."/>
            <person name="Zambonelli A."/>
            <person name="Martin F.M."/>
        </authorList>
    </citation>
    <scope>NUCLEOTIDE SEQUENCE [LARGE SCALE GENOMIC DNA]</scope>
    <source>
        <strain evidence="18 19">Tbo3840</strain>
    </source>
</reference>
<comment type="subcellular location">
    <subcellularLocation>
        <location evidence="3">Chromosome</location>
    </subcellularLocation>
    <subcellularLocation>
        <location evidence="2">Nucleus</location>
    </subcellularLocation>
</comment>
<feature type="region of interest" description="Disordered" evidence="16">
    <location>
        <begin position="477"/>
        <end position="497"/>
    </location>
</feature>
<evidence type="ECO:0000256" key="9">
    <source>
        <dbReference type="ARBA" id="ARBA00022801"/>
    </source>
</evidence>
<feature type="coiled-coil region" evidence="15">
    <location>
        <begin position="714"/>
        <end position="854"/>
    </location>
</feature>
<evidence type="ECO:0000256" key="10">
    <source>
        <dbReference type="ARBA" id="ARBA00022833"/>
    </source>
</evidence>
<dbReference type="NCBIfam" id="TIGR00606">
    <property type="entry name" value="rad50"/>
    <property type="match status" value="1"/>
</dbReference>
<dbReference type="GO" id="GO:0000722">
    <property type="term" value="P:telomere maintenance via recombination"/>
    <property type="evidence" value="ECO:0007669"/>
    <property type="project" value="TreeGrafter"/>
</dbReference>
<dbReference type="STRING" id="42251.A0A2T6ZF72"/>
<comment type="catalytic activity">
    <reaction evidence="14">
        <text>ATP + H2O = ADP + phosphate + H(+)</text>
        <dbReference type="Rhea" id="RHEA:13065"/>
        <dbReference type="ChEBI" id="CHEBI:15377"/>
        <dbReference type="ChEBI" id="CHEBI:15378"/>
        <dbReference type="ChEBI" id="CHEBI:30616"/>
        <dbReference type="ChEBI" id="CHEBI:43474"/>
        <dbReference type="ChEBI" id="CHEBI:456216"/>
    </reaction>
</comment>
<comment type="caution">
    <text evidence="18">The sequence shown here is derived from an EMBL/GenBank/DDBJ whole genome shotgun (WGS) entry which is preliminary data.</text>
</comment>
<dbReference type="GO" id="GO:0046872">
    <property type="term" value="F:metal ion binding"/>
    <property type="evidence" value="ECO:0007669"/>
    <property type="project" value="UniProtKB-KW"/>
</dbReference>
<feature type="coiled-coil region" evidence="15">
    <location>
        <begin position="921"/>
        <end position="1060"/>
    </location>
</feature>
<accession>A0A2T6ZF72</accession>
<dbReference type="FunFam" id="3.40.50.300:FF:001195">
    <property type="entry name" value="DNA repair protein rad50"/>
    <property type="match status" value="1"/>
</dbReference>
<keyword evidence="9" id="KW-0378">Hydrolase</keyword>
<dbReference type="InterPro" id="IPR038729">
    <property type="entry name" value="Rad50/SbcC_AAA"/>
</dbReference>
<dbReference type="GO" id="GO:0007004">
    <property type="term" value="P:telomere maintenance via telomerase"/>
    <property type="evidence" value="ECO:0007669"/>
    <property type="project" value="TreeGrafter"/>
</dbReference>
<dbReference type="GO" id="GO:0051880">
    <property type="term" value="F:G-quadruplex DNA binding"/>
    <property type="evidence" value="ECO:0007669"/>
    <property type="project" value="TreeGrafter"/>
</dbReference>
<evidence type="ECO:0000256" key="2">
    <source>
        <dbReference type="ARBA" id="ARBA00004123"/>
    </source>
</evidence>
<dbReference type="InterPro" id="IPR027417">
    <property type="entry name" value="P-loop_NTPase"/>
</dbReference>
<dbReference type="GO" id="GO:0003691">
    <property type="term" value="F:double-stranded telomeric DNA binding"/>
    <property type="evidence" value="ECO:0007669"/>
    <property type="project" value="TreeGrafter"/>
</dbReference>
<dbReference type="PANTHER" id="PTHR18867:SF12">
    <property type="entry name" value="DNA REPAIR PROTEIN RAD50"/>
    <property type="match status" value="1"/>
</dbReference>
<keyword evidence="12" id="KW-0234">DNA repair</keyword>
<dbReference type="GO" id="GO:0030870">
    <property type="term" value="C:Mre11 complex"/>
    <property type="evidence" value="ECO:0007669"/>
    <property type="project" value="InterPro"/>
</dbReference>
<evidence type="ECO:0000256" key="16">
    <source>
        <dbReference type="SAM" id="MobiDB-lite"/>
    </source>
</evidence>
<evidence type="ECO:0000256" key="8">
    <source>
        <dbReference type="ARBA" id="ARBA00022763"/>
    </source>
</evidence>
<evidence type="ECO:0000256" key="12">
    <source>
        <dbReference type="ARBA" id="ARBA00023204"/>
    </source>
</evidence>
<organism evidence="18 19">
    <name type="scientific">Tuber borchii</name>
    <name type="common">White truffle</name>
    <dbReference type="NCBI Taxonomy" id="42251"/>
    <lineage>
        <taxon>Eukaryota</taxon>
        <taxon>Fungi</taxon>
        <taxon>Dikarya</taxon>
        <taxon>Ascomycota</taxon>
        <taxon>Pezizomycotina</taxon>
        <taxon>Pezizomycetes</taxon>
        <taxon>Pezizales</taxon>
        <taxon>Tuberaceae</taxon>
        <taxon>Tuber</taxon>
    </lineage>
</organism>
<evidence type="ECO:0000256" key="3">
    <source>
        <dbReference type="ARBA" id="ARBA00004286"/>
    </source>
</evidence>
<evidence type="ECO:0000256" key="5">
    <source>
        <dbReference type="ARBA" id="ARBA00017893"/>
    </source>
</evidence>
<dbReference type="Pfam" id="PF13476">
    <property type="entry name" value="AAA_23"/>
    <property type="match status" value="1"/>
</dbReference>
<proteinExistence type="inferred from homology"/>
<dbReference type="PANTHER" id="PTHR18867">
    <property type="entry name" value="RAD50"/>
    <property type="match status" value="1"/>
</dbReference>
<dbReference type="SUPFAM" id="SSF52540">
    <property type="entry name" value="P-loop containing nucleoside triphosphate hydrolases"/>
    <property type="match status" value="1"/>
</dbReference>
<feature type="coiled-coil region" evidence="15">
    <location>
        <begin position="500"/>
        <end position="527"/>
    </location>
</feature>
<feature type="domain" description="Rad50/SbcC-type AAA" evidence="17">
    <location>
        <begin position="6"/>
        <end position="215"/>
    </location>
</feature>
<protein>
    <recommendedName>
        <fullName evidence="5">DNA repair protein RAD50</fullName>
    </recommendedName>
</protein>
<dbReference type="GO" id="GO:0016887">
    <property type="term" value="F:ATP hydrolysis activity"/>
    <property type="evidence" value="ECO:0007669"/>
    <property type="project" value="InterPro"/>
</dbReference>
<keyword evidence="6" id="KW-0158">Chromosome</keyword>
<dbReference type="Proteomes" id="UP000244722">
    <property type="component" value="Unassembled WGS sequence"/>
</dbReference>
<feature type="coiled-coil region" evidence="15">
    <location>
        <begin position="218"/>
        <end position="252"/>
    </location>
</feature>
<evidence type="ECO:0000256" key="6">
    <source>
        <dbReference type="ARBA" id="ARBA00022454"/>
    </source>
</evidence>
<dbReference type="Pfam" id="PF13558">
    <property type="entry name" value="SbcC_Walker_B"/>
    <property type="match status" value="1"/>
</dbReference>
<evidence type="ECO:0000256" key="1">
    <source>
        <dbReference type="ARBA" id="ARBA00001947"/>
    </source>
</evidence>
<name>A0A2T6ZF72_TUBBO</name>
<evidence type="ECO:0000256" key="14">
    <source>
        <dbReference type="ARBA" id="ARBA00049360"/>
    </source>
</evidence>
<gene>
    <name evidence="18" type="ORF">B9Z19DRAFT_1093615</name>
</gene>
<evidence type="ECO:0000313" key="19">
    <source>
        <dbReference type="Proteomes" id="UP000244722"/>
    </source>
</evidence>
<dbReference type="InterPro" id="IPR004584">
    <property type="entry name" value="Rad50_eukaryotes"/>
</dbReference>
<comment type="cofactor">
    <cofactor evidence="1">
        <name>Zn(2+)</name>
        <dbReference type="ChEBI" id="CHEBI:29105"/>
    </cofactor>
</comment>
<evidence type="ECO:0000313" key="18">
    <source>
        <dbReference type="EMBL" id="PUU74106.1"/>
    </source>
</evidence>
<evidence type="ECO:0000259" key="17">
    <source>
        <dbReference type="Pfam" id="PF13476"/>
    </source>
</evidence>
<dbReference type="GO" id="GO:0000794">
    <property type="term" value="C:condensed nuclear chromosome"/>
    <property type="evidence" value="ECO:0007669"/>
    <property type="project" value="TreeGrafter"/>
</dbReference>
<keyword evidence="13" id="KW-0539">Nucleus</keyword>
<dbReference type="Gene3D" id="3.40.50.300">
    <property type="entry name" value="P-loop containing nucleotide triphosphate hydrolases"/>
    <property type="match status" value="2"/>
</dbReference>
<dbReference type="FunFam" id="3.40.50.300:FF:000947">
    <property type="entry name" value="DNA repair protein RAD50"/>
    <property type="match status" value="1"/>
</dbReference>
<sequence length="1305" mass="150389">MSRIDKLAILGVRSFDNTRSETIQFHAPLTLIVGYNGSGKTTIIECLKYATTGDLPPNSKGGAFIHDPKMCGEKEVLAQVKLSFKSTSDAKMVCTRSLQLTVKKTTRQQKTLEGQLLVVRNGERSTISSRCAELDQVMPQYLGVSKAVLEYVIFCHQDESLWPLSEPAVLKKRFDEIFEALKYTKAIDNIKILRKKQNEELGTLKVLLEQYRTDKDRGERAKRRSDELHDEIESMRVEVEGLTRQISEIVDQQKQLFATAKGFEETIATLNSKKQEARTMEAYIDEISRHLTHFEESDAELERMQHEYGKRMNTYQEHIEAKRAKHTEVGRDLDRARRRLGEKLTEEGRIQAEQTAFEAQLVEREKLIKEISRRHGIRGFDSQLDDSQIREFIDKVSKMSRDQSLTLERIKRENAEEIRGAQEVLNEIINKRRSLAGLKDHHQSSRKSLDDTLIALQQELDNIDVNEGQEAILKSHLQDKEQQHASAEQSFRNSRFDESIRAENSKLKGIEEELESVTAELAKGTKQADERARLGFLKKELETRRMALETMSVANKDKIDRVVNQPWTAGTVENQLQRVLSDREHELMEATSLRDGVNQELGHIETRINIAKDGIRTKKLEVSKCEREVRAAYDAEEQEDIRQYPGVAEEVEKNLAEARTRLEQVGFYKQYFETAVKTLQEHGSCVLCRRNFESALEKKSFQELVTTRLQSVMTANTEDIIRDLEEDLKHIKDAAPSFDSWKRLTEIELPKLETDLQKLNQAKELLLEEYNQHEKKVIEKTDRKFEVESLRAPVAEIVKYMREISSYEKQVEDASRLLQELGGSRTIEEMQNEMQRLNDEAKVVKRRINVLIADKETARHSITLLDGQVRDLRMKFGELNFKISKAQDLVKRIESHKQEAFMHATAIGEIDQKIRELAPKIQRAEAKAQAISNDGAEKENRHQRDAMKLAESEMQLRGAEHGIGSYLNRGGPEQLDRCRRQVQTLQAEVKKYEAEVASIRDEVNNLELEAGTATSTERSIHENLRFRKNRRDLEKLNVEIQELEDKNAEAERHRFQRNTEMLSDKHMRLSSEKSAKAGEMGSKDKQLEQLIADYETDYADAKQKYKETLAKVQTTTGATNDLAKYGAALDKAIMRYHSLKMEEINRIIEELWKSTYRGTDVDTILIRSDNENAKGNRSYNYRVCMVKQDAEMDMRGRCSAGQKVLASIIIRLALAECFGINCGLIALDEPTTNLDSDNIRSLAKSLHEIIQTRQAQSNFQLIVITHDEDFLKEMQCQDYCDHYYRISRNDRQKSIIERQSIAEVI</sequence>
<evidence type="ECO:0000256" key="11">
    <source>
        <dbReference type="ARBA" id="ARBA00023054"/>
    </source>
</evidence>
<comment type="similarity">
    <text evidence="4">Belongs to the SMC family. RAD50 subfamily.</text>
</comment>
<evidence type="ECO:0000256" key="13">
    <source>
        <dbReference type="ARBA" id="ARBA00023242"/>
    </source>
</evidence>
<dbReference type="OrthoDB" id="18797at2759"/>
<keyword evidence="11 15" id="KW-0175">Coiled coil</keyword>
<keyword evidence="8" id="KW-0227">DNA damage</keyword>
<dbReference type="GO" id="GO:0070192">
    <property type="term" value="P:chromosome organization involved in meiotic cell cycle"/>
    <property type="evidence" value="ECO:0007669"/>
    <property type="project" value="TreeGrafter"/>
</dbReference>
<evidence type="ECO:0000256" key="15">
    <source>
        <dbReference type="SAM" id="Coils"/>
    </source>
</evidence>
<keyword evidence="7" id="KW-0479">Metal-binding</keyword>
<keyword evidence="19" id="KW-1185">Reference proteome</keyword>
<dbReference type="GO" id="GO:0043047">
    <property type="term" value="F:single-stranded telomeric DNA binding"/>
    <property type="evidence" value="ECO:0007669"/>
    <property type="project" value="TreeGrafter"/>
</dbReference>
<evidence type="ECO:0000256" key="7">
    <source>
        <dbReference type="ARBA" id="ARBA00022723"/>
    </source>
</evidence>
<dbReference type="GO" id="GO:0006302">
    <property type="term" value="P:double-strand break repair"/>
    <property type="evidence" value="ECO:0007669"/>
    <property type="project" value="InterPro"/>
</dbReference>
<feature type="coiled-coil region" evidence="15">
    <location>
        <begin position="1084"/>
        <end position="1111"/>
    </location>
</feature>